<dbReference type="Proteomes" id="UP001378188">
    <property type="component" value="Unassembled WGS sequence"/>
</dbReference>
<evidence type="ECO:0000313" key="6">
    <source>
        <dbReference type="Proteomes" id="UP001378188"/>
    </source>
</evidence>
<dbReference type="GO" id="GO:0046872">
    <property type="term" value="F:metal ion binding"/>
    <property type="evidence" value="ECO:0007669"/>
    <property type="project" value="UniProtKB-KW"/>
</dbReference>
<dbReference type="NCBIfam" id="TIGR01256">
    <property type="entry name" value="modA"/>
    <property type="match status" value="1"/>
</dbReference>
<dbReference type="EMBL" id="JAZHOF010000016">
    <property type="protein sequence ID" value="MEJ8575020.1"/>
    <property type="molecule type" value="Genomic_DNA"/>
</dbReference>
<evidence type="ECO:0000256" key="1">
    <source>
        <dbReference type="ARBA" id="ARBA00009175"/>
    </source>
</evidence>
<feature type="compositionally biased region" description="Basic and acidic residues" evidence="4">
    <location>
        <begin position="1"/>
        <end position="13"/>
    </location>
</feature>
<dbReference type="Gene3D" id="3.40.190.10">
    <property type="entry name" value="Periplasmic binding protein-like II"/>
    <property type="match status" value="2"/>
</dbReference>
<evidence type="ECO:0000256" key="2">
    <source>
        <dbReference type="ARBA" id="ARBA00022723"/>
    </source>
</evidence>
<dbReference type="PANTHER" id="PTHR30632">
    <property type="entry name" value="MOLYBDATE-BINDING PERIPLASMIC PROTEIN"/>
    <property type="match status" value="1"/>
</dbReference>
<keyword evidence="2" id="KW-0479">Metal-binding</keyword>
<sequence length="267" mass="27446">MPTRAPADRESRRKPAKGARATASGRPVVLFAAGSLKAALGEVAAAFTAETGVPVRAEFGPSGVLRKRIEGGEAADVFASANMAHPAALRDAGRTEQVFPFARNRLCAIVRPGLAVDSAGLLDAMLDPAVRVAISTPGADPSGDYAMALFDRADALRPGAAAALRAKALRLTGAPDSPAPPDGRNPYGWVIGGNRADLFLTYRTNARLAQADTPGLAIVAVPDALAVGAEYGLAVLHGASDHAADLAACILSMRGQEILRSYGFGQL</sequence>
<comment type="caution">
    <text evidence="5">The sequence shown here is derived from an EMBL/GenBank/DDBJ whole genome shotgun (WGS) entry which is preliminary data.</text>
</comment>
<evidence type="ECO:0000256" key="3">
    <source>
        <dbReference type="ARBA" id="ARBA00022729"/>
    </source>
</evidence>
<dbReference type="InterPro" id="IPR050682">
    <property type="entry name" value="ModA/WtpA"/>
</dbReference>
<evidence type="ECO:0000313" key="5">
    <source>
        <dbReference type="EMBL" id="MEJ8575020.1"/>
    </source>
</evidence>
<name>A0AAW9RT25_9HYPH</name>
<dbReference type="Pfam" id="PF13531">
    <property type="entry name" value="SBP_bac_11"/>
    <property type="match status" value="1"/>
</dbReference>
<organism evidence="5 6">
    <name type="scientific">Microbaculum marinum</name>
    <dbReference type="NCBI Taxonomy" id="1764581"/>
    <lineage>
        <taxon>Bacteria</taxon>
        <taxon>Pseudomonadati</taxon>
        <taxon>Pseudomonadota</taxon>
        <taxon>Alphaproteobacteria</taxon>
        <taxon>Hyphomicrobiales</taxon>
        <taxon>Tepidamorphaceae</taxon>
        <taxon>Microbaculum</taxon>
    </lineage>
</organism>
<dbReference type="GO" id="GO:0030973">
    <property type="term" value="F:molybdate ion binding"/>
    <property type="evidence" value="ECO:0007669"/>
    <property type="project" value="TreeGrafter"/>
</dbReference>
<dbReference type="RefSeq" id="WP_340332719.1">
    <property type="nucleotide sequence ID" value="NZ_JAZHOF010000016.1"/>
</dbReference>
<reference evidence="5 6" key="1">
    <citation type="submission" date="2024-02" db="EMBL/GenBank/DDBJ databases">
        <title>Genome analysis and characterization of Microbaculum marinisediminis sp. nov., isolated from marine sediment.</title>
        <authorList>
            <person name="Du Z.-J."/>
            <person name="Ye Y.-Q."/>
            <person name="Zhang Z.-R."/>
            <person name="Yuan S.-M."/>
            <person name="Zhang X.-Y."/>
        </authorList>
    </citation>
    <scope>NUCLEOTIDE SEQUENCE [LARGE SCALE GENOMIC DNA]</scope>
    <source>
        <strain evidence="5 6">SDUM1044001</strain>
    </source>
</reference>
<evidence type="ECO:0000256" key="4">
    <source>
        <dbReference type="SAM" id="MobiDB-lite"/>
    </source>
</evidence>
<dbReference type="GO" id="GO:0015689">
    <property type="term" value="P:molybdate ion transport"/>
    <property type="evidence" value="ECO:0007669"/>
    <property type="project" value="InterPro"/>
</dbReference>
<protein>
    <submittedName>
        <fullName evidence="5">Molybdate ABC transporter substrate-binding protein</fullName>
    </submittedName>
</protein>
<accession>A0AAW9RT25</accession>
<dbReference type="InterPro" id="IPR005950">
    <property type="entry name" value="ModA"/>
</dbReference>
<keyword evidence="6" id="KW-1185">Reference proteome</keyword>
<dbReference type="NCBIfam" id="NF002918">
    <property type="entry name" value="PRK03537.1-4"/>
    <property type="match status" value="1"/>
</dbReference>
<feature type="region of interest" description="Disordered" evidence="4">
    <location>
        <begin position="1"/>
        <end position="21"/>
    </location>
</feature>
<dbReference type="NCBIfam" id="NF002917">
    <property type="entry name" value="PRK03537.1-3"/>
    <property type="match status" value="1"/>
</dbReference>
<dbReference type="AlphaFoldDB" id="A0AAW9RT25"/>
<dbReference type="SUPFAM" id="SSF53850">
    <property type="entry name" value="Periplasmic binding protein-like II"/>
    <property type="match status" value="1"/>
</dbReference>
<keyword evidence="3" id="KW-0732">Signal</keyword>
<proteinExistence type="inferred from homology"/>
<gene>
    <name evidence="5" type="ORF">V3328_26330</name>
</gene>
<dbReference type="PANTHER" id="PTHR30632:SF0">
    <property type="entry name" value="SULFATE-BINDING PROTEIN"/>
    <property type="match status" value="1"/>
</dbReference>
<comment type="similarity">
    <text evidence="1">Belongs to the bacterial solute-binding protein ModA family.</text>
</comment>